<accession>R9P2N3</accession>
<keyword evidence="3" id="KW-1185">Reference proteome</keyword>
<feature type="compositionally biased region" description="Basic and acidic residues" evidence="1">
    <location>
        <begin position="1"/>
        <end position="17"/>
    </location>
</feature>
<organism evidence="2 3">
    <name type="scientific">Pseudozyma hubeiensis (strain SY62)</name>
    <name type="common">Yeast</name>
    <dbReference type="NCBI Taxonomy" id="1305764"/>
    <lineage>
        <taxon>Eukaryota</taxon>
        <taxon>Fungi</taxon>
        <taxon>Dikarya</taxon>
        <taxon>Basidiomycota</taxon>
        <taxon>Ustilaginomycotina</taxon>
        <taxon>Ustilaginomycetes</taxon>
        <taxon>Ustilaginales</taxon>
        <taxon>Ustilaginaceae</taxon>
        <taxon>Pseudozyma</taxon>
    </lineage>
</organism>
<protein>
    <submittedName>
        <fullName evidence="2">C6 transcription factor</fullName>
    </submittedName>
</protein>
<reference evidence="3" key="1">
    <citation type="journal article" date="2013" name="Genome Announc.">
        <title>Draft genome sequence of the basidiomycetous yeast-like fungus Pseudozyma hubeiensis SY62, which produces an abundant amount of the biosurfactant mannosylerythritol lipids.</title>
        <authorList>
            <person name="Konishi M."/>
            <person name="Hatada Y."/>
            <person name="Horiuchi J."/>
        </authorList>
    </citation>
    <scope>NUCLEOTIDE SEQUENCE [LARGE SCALE GENOMIC DNA]</scope>
    <source>
        <strain evidence="3">SY62</strain>
    </source>
</reference>
<dbReference type="EMBL" id="DF238795">
    <property type="protein sequence ID" value="GAC95482.1"/>
    <property type="molecule type" value="Genomic_DNA"/>
</dbReference>
<dbReference type="Proteomes" id="UP000014071">
    <property type="component" value="Unassembled WGS sequence"/>
</dbReference>
<evidence type="ECO:0000313" key="2">
    <source>
        <dbReference type="EMBL" id="GAC95482.1"/>
    </source>
</evidence>
<dbReference type="AlphaFoldDB" id="R9P2N3"/>
<sequence length="310" mass="35002">MRSYETRQGHKTASEGQRRRRLCGERLTPVNKQSLAAARGCCRTPPDNEDGQRCVLYKVVCTAMGAKQDRYRWAVLRQRSTAKVTRLSRNADILDNRLQCAKFSQAKSRVKPRVGLARSMWRHFDLSPLSTLLHADDTLYRRLDDRFDAAQCQITESIAAFRAPIGQSKTIDGIYRTIEIVIAEKSEPSELHRSQPANSSCAQGLCVHVQPDRIFRPRWVIGMIWSDTDSASRPIDRCDFSSTTAPAPTSLNARSSHNTQSHATEHQSEEITNQRFEGIVQSAKRGTNTARATSSRRCRPPQSRRECKGC</sequence>
<evidence type="ECO:0000256" key="1">
    <source>
        <dbReference type="SAM" id="MobiDB-lite"/>
    </source>
</evidence>
<feature type="region of interest" description="Disordered" evidence="1">
    <location>
        <begin position="236"/>
        <end position="310"/>
    </location>
</feature>
<gene>
    <name evidence="2" type="ORF">PHSY_003058</name>
</gene>
<proteinExistence type="predicted"/>
<evidence type="ECO:0000313" key="3">
    <source>
        <dbReference type="Proteomes" id="UP000014071"/>
    </source>
</evidence>
<feature type="compositionally biased region" description="Polar residues" evidence="1">
    <location>
        <begin position="284"/>
        <end position="293"/>
    </location>
</feature>
<dbReference type="RefSeq" id="XP_012189069.1">
    <property type="nucleotide sequence ID" value="XM_012333679.1"/>
</dbReference>
<name>R9P2N3_PSEHS</name>
<feature type="region of interest" description="Disordered" evidence="1">
    <location>
        <begin position="1"/>
        <end position="21"/>
    </location>
</feature>
<dbReference type="HOGENOM" id="CLU_897500_0_0_1"/>
<dbReference type="GeneID" id="24108348"/>
<feature type="compositionally biased region" description="Polar residues" evidence="1">
    <location>
        <begin position="240"/>
        <end position="262"/>
    </location>
</feature>